<proteinExistence type="inferred from homology"/>
<feature type="domain" description="Type II secretion system protein GspE N-terminal" evidence="5">
    <location>
        <begin position="84"/>
        <end position="169"/>
    </location>
</feature>
<dbReference type="PANTHER" id="PTHR30258:SF13">
    <property type="entry name" value="SECRETION PATHWAY ATPASE-RELATED"/>
    <property type="match status" value="1"/>
</dbReference>
<dbReference type="InterPro" id="IPR001482">
    <property type="entry name" value="T2SS/T4SS_dom"/>
</dbReference>
<name>A0A657PP90_9GAMM</name>
<keyword evidence="2" id="KW-0547">Nucleotide-binding</keyword>
<comment type="similarity">
    <text evidence="1">Belongs to the GSP E family.</text>
</comment>
<dbReference type="EMBL" id="MUIE01000085">
    <property type="protein sequence ID" value="OQX36960.1"/>
    <property type="molecule type" value="Genomic_DNA"/>
</dbReference>
<protein>
    <submittedName>
        <fullName evidence="6">Type II secretion system protein E</fullName>
    </submittedName>
</protein>
<gene>
    <name evidence="6" type="ORF">B0D84_01010</name>
</gene>
<feature type="domain" description="Bacterial type II secretion system protein E" evidence="4">
    <location>
        <begin position="205"/>
        <end position="339"/>
    </location>
</feature>
<dbReference type="InterPro" id="IPR027417">
    <property type="entry name" value="P-loop_NTPase"/>
</dbReference>
<sequence>MDDKAHPEQRLDLRQLIDWLIADGLIETAEIEGLKRLALLHASSRERDLHPLVWIAERHLNSSLPPHAELGLETLTQWLAQRAGLPYRRIDPLNIDVDAVTEVVPKAYAARYRILPLAVTDQEVEFATAEPYEREWEADLGHVLRRGIRRVIANPQDILRYQDEFFGLTSSLRRARKGEGMEPVAGIGNVEALVQLGRSGKLDANDSHIVSIVDWLLQYAFDQRASDIHIEPRRDNGNIRFRIDGSLHTVYEMPTPILGAVVARIKALGRMDVVDKRRPQDGRVKSKTPAGQEVELRLSTMPTAFGEKLVMRIFDPQIVVRGLAELGFSSSDARQWREMTAQT</sequence>
<dbReference type="PANTHER" id="PTHR30258">
    <property type="entry name" value="TYPE II SECRETION SYSTEM PROTEIN GSPE-RELATED"/>
    <property type="match status" value="1"/>
</dbReference>
<dbReference type="Gene3D" id="3.30.300.160">
    <property type="entry name" value="Type II secretion system, protein E, N-terminal domain"/>
    <property type="match status" value="1"/>
</dbReference>
<accession>A0A657PP90</accession>
<evidence type="ECO:0000259" key="4">
    <source>
        <dbReference type="Pfam" id="PF00437"/>
    </source>
</evidence>
<feature type="non-terminal residue" evidence="6">
    <location>
        <position position="343"/>
    </location>
</feature>
<organism evidence="6 7">
    <name type="scientific">Candidatus Sedimenticola endophacoides</name>
    <dbReference type="NCBI Taxonomy" id="2548426"/>
    <lineage>
        <taxon>Bacteria</taxon>
        <taxon>Pseudomonadati</taxon>
        <taxon>Pseudomonadota</taxon>
        <taxon>Gammaproteobacteria</taxon>
        <taxon>Chromatiales</taxon>
        <taxon>Sedimenticolaceae</taxon>
        <taxon>Sedimenticola</taxon>
    </lineage>
</organism>
<dbReference type="SUPFAM" id="SSF160246">
    <property type="entry name" value="EspE N-terminal domain-like"/>
    <property type="match status" value="1"/>
</dbReference>
<evidence type="ECO:0000313" key="7">
    <source>
        <dbReference type="Proteomes" id="UP000243361"/>
    </source>
</evidence>
<keyword evidence="3" id="KW-0067">ATP-binding</keyword>
<dbReference type="Gene3D" id="3.30.450.90">
    <property type="match status" value="1"/>
</dbReference>
<keyword evidence="7" id="KW-1185">Reference proteome</keyword>
<comment type="caution">
    <text evidence="6">The sequence shown here is derived from an EMBL/GenBank/DDBJ whole genome shotgun (WGS) entry which is preliminary data.</text>
</comment>
<dbReference type="GO" id="GO:0005886">
    <property type="term" value="C:plasma membrane"/>
    <property type="evidence" value="ECO:0007669"/>
    <property type="project" value="TreeGrafter"/>
</dbReference>
<evidence type="ECO:0000256" key="2">
    <source>
        <dbReference type="ARBA" id="ARBA00022741"/>
    </source>
</evidence>
<reference evidence="6" key="1">
    <citation type="submission" date="2017-02" db="EMBL/GenBank/DDBJ databases">
        <title>Novel co-symbiosis in the unique lucinid bivalve Phacoides pectinatus.</title>
        <authorList>
            <person name="Lim S.J."/>
            <person name="Davis B.G."/>
            <person name="Gill D.E."/>
            <person name="Engel A.S."/>
            <person name="Anderson L.C."/>
            <person name="Campbell B.J."/>
        </authorList>
    </citation>
    <scope>NUCLEOTIDE SEQUENCE [LARGE SCALE GENOMIC DNA]</scope>
    <source>
        <strain evidence="6">LUC13016_P6</strain>
    </source>
</reference>
<dbReference type="Pfam" id="PF05157">
    <property type="entry name" value="MshEN"/>
    <property type="match status" value="1"/>
</dbReference>
<evidence type="ECO:0000259" key="5">
    <source>
        <dbReference type="Pfam" id="PF05157"/>
    </source>
</evidence>
<evidence type="ECO:0000256" key="1">
    <source>
        <dbReference type="ARBA" id="ARBA00006611"/>
    </source>
</evidence>
<dbReference type="GO" id="GO:0005524">
    <property type="term" value="F:ATP binding"/>
    <property type="evidence" value="ECO:0007669"/>
    <property type="project" value="UniProtKB-KW"/>
</dbReference>
<dbReference type="InterPro" id="IPR037257">
    <property type="entry name" value="T2SS_E_N_sf"/>
</dbReference>
<dbReference type="Pfam" id="PF00437">
    <property type="entry name" value="T2SSE"/>
    <property type="match status" value="1"/>
</dbReference>
<evidence type="ECO:0000256" key="3">
    <source>
        <dbReference type="ARBA" id="ARBA00022840"/>
    </source>
</evidence>
<dbReference type="Proteomes" id="UP000243361">
    <property type="component" value="Unassembled WGS sequence"/>
</dbReference>
<dbReference type="SUPFAM" id="SSF52540">
    <property type="entry name" value="P-loop containing nucleoside triphosphate hydrolases"/>
    <property type="match status" value="1"/>
</dbReference>
<dbReference type="GO" id="GO:0016887">
    <property type="term" value="F:ATP hydrolysis activity"/>
    <property type="evidence" value="ECO:0007669"/>
    <property type="project" value="TreeGrafter"/>
</dbReference>
<dbReference type="InterPro" id="IPR007831">
    <property type="entry name" value="T2SS_GspE_N"/>
</dbReference>
<dbReference type="AlphaFoldDB" id="A0A657PP90"/>
<evidence type="ECO:0000313" key="6">
    <source>
        <dbReference type="EMBL" id="OQX36960.1"/>
    </source>
</evidence>